<gene>
    <name evidence="7" type="ORF">LZC95_46400</name>
</gene>
<dbReference type="PANTHER" id="PTHR30386">
    <property type="entry name" value="MEMBRANE FUSION SUBUNIT OF EMRAB-TOLC MULTIDRUG EFFLUX PUMP"/>
    <property type="match status" value="1"/>
</dbReference>
<dbReference type="Proteomes" id="UP001379533">
    <property type="component" value="Chromosome"/>
</dbReference>
<comment type="subcellular location">
    <subcellularLocation>
        <location evidence="1">Membrane</location>
        <topology evidence="1">Single-pass membrane protein</topology>
    </subcellularLocation>
</comment>
<evidence type="ECO:0000256" key="2">
    <source>
        <dbReference type="ARBA" id="ARBA00022692"/>
    </source>
</evidence>
<evidence type="ECO:0000256" key="3">
    <source>
        <dbReference type="ARBA" id="ARBA00022989"/>
    </source>
</evidence>
<name>A0ABZ2K702_9BACT</name>
<dbReference type="PANTHER" id="PTHR30386:SF26">
    <property type="entry name" value="TRANSPORT PROTEIN COMB"/>
    <property type="match status" value="1"/>
</dbReference>
<dbReference type="EMBL" id="CP089982">
    <property type="protein sequence ID" value="WXA93874.1"/>
    <property type="molecule type" value="Genomic_DNA"/>
</dbReference>
<reference evidence="7 8" key="1">
    <citation type="submission" date="2021-12" db="EMBL/GenBank/DDBJ databases">
        <title>Discovery of the Pendulisporaceae a myxobacterial family with distinct sporulation behavior and unique specialized metabolism.</title>
        <authorList>
            <person name="Garcia R."/>
            <person name="Popoff A."/>
            <person name="Bader C.D."/>
            <person name="Loehr J."/>
            <person name="Walesch S."/>
            <person name="Walt C."/>
            <person name="Boldt J."/>
            <person name="Bunk B."/>
            <person name="Haeckl F.J.F.P.J."/>
            <person name="Gunesch A.P."/>
            <person name="Birkelbach J."/>
            <person name="Nuebel U."/>
            <person name="Pietschmann T."/>
            <person name="Bach T."/>
            <person name="Mueller R."/>
        </authorList>
    </citation>
    <scope>NUCLEOTIDE SEQUENCE [LARGE SCALE GENOMIC DNA]</scope>
    <source>
        <strain evidence="7 8">MSr12523</strain>
    </source>
</reference>
<dbReference type="Gene3D" id="2.40.50.100">
    <property type="match status" value="1"/>
</dbReference>
<dbReference type="InterPro" id="IPR058647">
    <property type="entry name" value="BSH_CzcB-like"/>
</dbReference>
<evidence type="ECO:0000256" key="1">
    <source>
        <dbReference type="ARBA" id="ARBA00004167"/>
    </source>
</evidence>
<evidence type="ECO:0000313" key="7">
    <source>
        <dbReference type="EMBL" id="WXA93874.1"/>
    </source>
</evidence>
<keyword evidence="8" id="KW-1185">Reference proteome</keyword>
<evidence type="ECO:0000256" key="4">
    <source>
        <dbReference type="ARBA" id="ARBA00023136"/>
    </source>
</evidence>
<dbReference type="SUPFAM" id="SSF111369">
    <property type="entry name" value="HlyD-like secretion proteins"/>
    <property type="match status" value="1"/>
</dbReference>
<keyword evidence="3 5" id="KW-1133">Transmembrane helix</keyword>
<evidence type="ECO:0000256" key="5">
    <source>
        <dbReference type="SAM" id="Phobius"/>
    </source>
</evidence>
<keyword evidence="4 5" id="KW-0472">Membrane</keyword>
<accession>A0ABZ2K702</accession>
<evidence type="ECO:0000313" key="8">
    <source>
        <dbReference type="Proteomes" id="UP001379533"/>
    </source>
</evidence>
<sequence length="296" mass="32296">MTPREGDVLRLETSWTTWSFRVVLAAAVATVIGIAIFDVTEYARGPAIVRVEGRRPLVTTVAGVVETVHVQPGQRVEKDQALVTLSAPMEEAEYRRANTEFRLSLAALLRDPGDQALKSSLASLKPKRDNAAQIANARIVRAPHAGIITDVRVRPGQYLTANEVVAGVAPTGARASLVCLLPGEYRPRLKAGQRLRFSLEGYKFEYRTVEVESVGEEVVGPTEMRRYLGQELGDTIALQGPTVLVKARLPARTFTADGQTYAYVEGLIGRADVAIRKEPIIVVLIPALKSLTHRPP</sequence>
<dbReference type="Pfam" id="PF25973">
    <property type="entry name" value="BSH_CzcB"/>
    <property type="match status" value="1"/>
</dbReference>
<proteinExistence type="predicted"/>
<feature type="domain" description="CzcB-like barrel-sandwich hybrid" evidence="6">
    <location>
        <begin position="58"/>
        <end position="169"/>
    </location>
</feature>
<evidence type="ECO:0000259" key="6">
    <source>
        <dbReference type="Pfam" id="PF25973"/>
    </source>
</evidence>
<protein>
    <submittedName>
        <fullName evidence="7">HlyD family efflux transporter periplasmic adaptor subunit</fullName>
    </submittedName>
</protein>
<dbReference type="InterPro" id="IPR050739">
    <property type="entry name" value="MFP"/>
</dbReference>
<keyword evidence="2 5" id="KW-0812">Transmembrane</keyword>
<dbReference type="RefSeq" id="WP_394844474.1">
    <property type="nucleotide sequence ID" value="NZ_CP089982.1"/>
</dbReference>
<organism evidence="7 8">
    <name type="scientific">Pendulispora brunnea</name>
    <dbReference type="NCBI Taxonomy" id="2905690"/>
    <lineage>
        <taxon>Bacteria</taxon>
        <taxon>Pseudomonadati</taxon>
        <taxon>Myxococcota</taxon>
        <taxon>Myxococcia</taxon>
        <taxon>Myxococcales</taxon>
        <taxon>Sorangiineae</taxon>
        <taxon>Pendulisporaceae</taxon>
        <taxon>Pendulispora</taxon>
    </lineage>
</organism>
<feature type="transmembrane region" description="Helical" evidence="5">
    <location>
        <begin position="20"/>
        <end position="40"/>
    </location>
</feature>